<evidence type="ECO:0000313" key="9">
    <source>
        <dbReference type="Proteomes" id="UP000215595"/>
    </source>
</evidence>
<dbReference type="SUPFAM" id="SSF51445">
    <property type="entry name" value="(Trans)glycosidases"/>
    <property type="match status" value="1"/>
</dbReference>
<dbReference type="GO" id="GO:0005975">
    <property type="term" value="P:carbohydrate metabolic process"/>
    <property type="evidence" value="ECO:0007669"/>
    <property type="project" value="InterPro"/>
</dbReference>
<proteinExistence type="inferred from homology"/>
<keyword evidence="5" id="KW-0326">Glycosidase</keyword>
<sequence>MTPVPSAPPSRRAAATVWCDRRLSSAAIYGCSGTVLTEAERAFFAEVQPWGFILFRRNVESPEQVLRLTDALRASVGWDCPVLVDQEGGRVQRLGPPHWQKYPPGEAYLKAANDPFTARALAWLGGRLMAHDLRAVGINVDCAPVLDVPTPGAHDIIGDRAFAQDPAQVAQLGRAMAEGLMAGGVLPVIKHMPGHGRAFADSHKELPTVHADLDHLDAWDFAPFKALSDMPIGMTAHIVFPAIDKKRPATQSKKAIKLIRERLGFGGLLLSDDLCMNALSGSLTERAETSLKAGCDLVIHWTGDMAEMEQVAGGVGKLKGGAARRAAAALARIVHTPEPLDTVEARDRFHAMLVGRLTAAQGPDVGEAQAPASRRATRERPN</sequence>
<feature type="domain" description="Glycoside hydrolase family 3 N-terminal" evidence="7">
    <location>
        <begin position="45"/>
        <end position="333"/>
    </location>
</feature>
<evidence type="ECO:0000256" key="3">
    <source>
        <dbReference type="ARBA" id="ARBA00012663"/>
    </source>
</evidence>
<dbReference type="PANTHER" id="PTHR30480">
    <property type="entry name" value="BETA-HEXOSAMINIDASE-RELATED"/>
    <property type="match status" value="1"/>
</dbReference>
<dbReference type="Gene3D" id="3.20.20.300">
    <property type="entry name" value="Glycoside hydrolase, family 3, N-terminal domain"/>
    <property type="match status" value="1"/>
</dbReference>
<reference evidence="8 9" key="1">
    <citation type="submission" date="2017-03" db="EMBL/GenBank/DDBJ databases">
        <title>Lifting the veil on microbial sulfur biogeochemistry in mining wastewaters.</title>
        <authorList>
            <person name="Kantor R.S."/>
            <person name="Colenbrander Nelson T."/>
            <person name="Marshall S."/>
            <person name="Bennett D."/>
            <person name="Apte S."/>
            <person name="Camacho D."/>
            <person name="Thomas B.C."/>
            <person name="Warren L.A."/>
            <person name="Banfield J.F."/>
        </authorList>
    </citation>
    <scope>NUCLEOTIDE SEQUENCE [LARGE SCALE GENOMIC DNA]</scope>
    <source>
        <strain evidence="8">32-69-9</strain>
    </source>
</reference>
<dbReference type="AlphaFoldDB" id="A0A258FM52"/>
<organism evidence="8 9">
    <name type="scientific">Brevundimonas subvibrioides</name>
    <dbReference type="NCBI Taxonomy" id="74313"/>
    <lineage>
        <taxon>Bacteria</taxon>
        <taxon>Pseudomonadati</taxon>
        <taxon>Pseudomonadota</taxon>
        <taxon>Alphaproteobacteria</taxon>
        <taxon>Caulobacterales</taxon>
        <taxon>Caulobacteraceae</taxon>
        <taxon>Brevundimonas</taxon>
    </lineage>
</organism>
<gene>
    <name evidence="8" type="ORF">B7Z01_08520</name>
</gene>
<protein>
    <recommendedName>
        <fullName evidence="3">beta-N-acetylhexosaminidase</fullName>
        <ecNumber evidence="3">3.2.1.52</ecNumber>
    </recommendedName>
</protein>
<dbReference type="InterPro" id="IPR001764">
    <property type="entry name" value="Glyco_hydro_3_N"/>
</dbReference>
<dbReference type="EMBL" id="NCEB01000015">
    <property type="protein sequence ID" value="OYX33595.1"/>
    <property type="molecule type" value="Genomic_DNA"/>
</dbReference>
<evidence type="ECO:0000256" key="1">
    <source>
        <dbReference type="ARBA" id="ARBA00001231"/>
    </source>
</evidence>
<dbReference type="InterPro" id="IPR050226">
    <property type="entry name" value="NagZ_Beta-hexosaminidase"/>
</dbReference>
<dbReference type="InterPro" id="IPR036962">
    <property type="entry name" value="Glyco_hydro_3_N_sf"/>
</dbReference>
<accession>A0A258FM52</accession>
<comment type="catalytic activity">
    <reaction evidence="1">
        <text>Hydrolysis of terminal non-reducing N-acetyl-D-hexosamine residues in N-acetyl-beta-D-hexosaminides.</text>
        <dbReference type="EC" id="3.2.1.52"/>
    </reaction>
</comment>
<dbReference type="GO" id="GO:0004563">
    <property type="term" value="F:beta-N-acetylhexosaminidase activity"/>
    <property type="evidence" value="ECO:0007669"/>
    <property type="project" value="UniProtKB-EC"/>
</dbReference>
<evidence type="ECO:0000313" key="8">
    <source>
        <dbReference type="EMBL" id="OYX33595.1"/>
    </source>
</evidence>
<comment type="similarity">
    <text evidence="2">Belongs to the glycosyl hydrolase 3 family.</text>
</comment>
<evidence type="ECO:0000256" key="6">
    <source>
        <dbReference type="SAM" id="MobiDB-lite"/>
    </source>
</evidence>
<evidence type="ECO:0000259" key="7">
    <source>
        <dbReference type="Pfam" id="PF00933"/>
    </source>
</evidence>
<dbReference type="NCBIfam" id="NF003740">
    <property type="entry name" value="PRK05337.1"/>
    <property type="match status" value="1"/>
</dbReference>
<keyword evidence="4" id="KW-0378">Hydrolase</keyword>
<evidence type="ECO:0000256" key="2">
    <source>
        <dbReference type="ARBA" id="ARBA00005336"/>
    </source>
</evidence>
<dbReference type="EC" id="3.2.1.52" evidence="3"/>
<dbReference type="PANTHER" id="PTHR30480:SF13">
    <property type="entry name" value="BETA-HEXOSAMINIDASE"/>
    <property type="match status" value="1"/>
</dbReference>
<feature type="region of interest" description="Disordered" evidence="6">
    <location>
        <begin position="360"/>
        <end position="382"/>
    </location>
</feature>
<dbReference type="InterPro" id="IPR017853">
    <property type="entry name" value="GH"/>
</dbReference>
<name>A0A258FM52_9CAUL</name>
<comment type="caution">
    <text evidence="8">The sequence shown here is derived from an EMBL/GenBank/DDBJ whole genome shotgun (WGS) entry which is preliminary data.</text>
</comment>
<evidence type="ECO:0000256" key="5">
    <source>
        <dbReference type="ARBA" id="ARBA00023295"/>
    </source>
</evidence>
<evidence type="ECO:0000256" key="4">
    <source>
        <dbReference type="ARBA" id="ARBA00022801"/>
    </source>
</evidence>
<dbReference type="GO" id="GO:0009254">
    <property type="term" value="P:peptidoglycan turnover"/>
    <property type="evidence" value="ECO:0007669"/>
    <property type="project" value="TreeGrafter"/>
</dbReference>
<dbReference type="Proteomes" id="UP000215595">
    <property type="component" value="Unassembled WGS sequence"/>
</dbReference>
<dbReference type="Pfam" id="PF00933">
    <property type="entry name" value="Glyco_hydro_3"/>
    <property type="match status" value="1"/>
</dbReference>